<organism evidence="2 3">
    <name type="scientific">Orchesella cincta</name>
    <name type="common">Springtail</name>
    <name type="synonym">Podura cincta</name>
    <dbReference type="NCBI Taxonomy" id="48709"/>
    <lineage>
        <taxon>Eukaryota</taxon>
        <taxon>Metazoa</taxon>
        <taxon>Ecdysozoa</taxon>
        <taxon>Arthropoda</taxon>
        <taxon>Hexapoda</taxon>
        <taxon>Collembola</taxon>
        <taxon>Entomobryomorpha</taxon>
        <taxon>Entomobryoidea</taxon>
        <taxon>Orchesellidae</taxon>
        <taxon>Orchesellinae</taxon>
        <taxon>Orchesella</taxon>
    </lineage>
</organism>
<proteinExistence type="predicted"/>
<keyword evidence="1" id="KW-0472">Membrane</keyword>
<keyword evidence="1" id="KW-0812">Transmembrane</keyword>
<keyword evidence="1" id="KW-1133">Transmembrane helix</keyword>
<accession>A0A1D2MQT3</accession>
<comment type="caution">
    <text evidence="2">The sequence shown here is derived from an EMBL/GenBank/DDBJ whole genome shotgun (WGS) entry which is preliminary data.</text>
</comment>
<sequence>MDVFILFRIPIIYTFLTLVCKSRQFNEMLDFNLYFVLFIIVGFTLVPIFGYLAYIESSLELEEERLTAAESSEMTQYRVLRSNAALVNDDSDVSDDALLDDESYFKFNKLSDYDYEWPDFEGSMNLQTHSNNYKSIRSLRSLQCNSEYQSYTISN</sequence>
<name>A0A1D2MQT3_ORCCI</name>
<keyword evidence="3" id="KW-1185">Reference proteome</keyword>
<evidence type="ECO:0000256" key="1">
    <source>
        <dbReference type="SAM" id="Phobius"/>
    </source>
</evidence>
<gene>
    <name evidence="2" type="ORF">Ocin01_11450</name>
</gene>
<dbReference type="AlphaFoldDB" id="A0A1D2MQT3"/>
<evidence type="ECO:0000313" key="3">
    <source>
        <dbReference type="Proteomes" id="UP000094527"/>
    </source>
</evidence>
<reference evidence="2 3" key="1">
    <citation type="journal article" date="2016" name="Genome Biol. Evol.">
        <title>Gene Family Evolution Reflects Adaptation to Soil Environmental Stressors in the Genome of the Collembolan Orchesella cincta.</title>
        <authorList>
            <person name="Faddeeva-Vakhrusheva A."/>
            <person name="Derks M.F."/>
            <person name="Anvar S.Y."/>
            <person name="Agamennone V."/>
            <person name="Suring W."/>
            <person name="Smit S."/>
            <person name="van Straalen N.M."/>
            <person name="Roelofs D."/>
        </authorList>
    </citation>
    <scope>NUCLEOTIDE SEQUENCE [LARGE SCALE GENOMIC DNA]</scope>
    <source>
        <tissue evidence="2">Mixed pool</tissue>
    </source>
</reference>
<feature type="transmembrane region" description="Helical" evidence="1">
    <location>
        <begin position="33"/>
        <end position="55"/>
    </location>
</feature>
<evidence type="ECO:0000313" key="2">
    <source>
        <dbReference type="EMBL" id="ODM95228.1"/>
    </source>
</evidence>
<dbReference type="EMBL" id="LJIJ01000695">
    <property type="protein sequence ID" value="ODM95228.1"/>
    <property type="molecule type" value="Genomic_DNA"/>
</dbReference>
<protein>
    <submittedName>
        <fullName evidence="2">Uncharacterized protein</fullName>
    </submittedName>
</protein>
<dbReference type="Proteomes" id="UP000094527">
    <property type="component" value="Unassembled WGS sequence"/>
</dbReference>